<dbReference type="EMBL" id="LWMH01000001">
    <property type="protein sequence ID" value="KZS45227.1"/>
    <property type="molecule type" value="Genomic_DNA"/>
</dbReference>
<dbReference type="InterPro" id="IPR005835">
    <property type="entry name" value="NTP_transferase_dom"/>
</dbReference>
<dbReference type="InterPro" id="IPR014710">
    <property type="entry name" value="RmlC-like_jellyroll"/>
</dbReference>
<dbReference type="Proteomes" id="UP000076796">
    <property type="component" value="Unassembled WGS sequence"/>
</dbReference>
<dbReference type="Pfam" id="PF00483">
    <property type="entry name" value="NTP_transferase"/>
    <property type="match status" value="1"/>
</dbReference>
<dbReference type="Pfam" id="PF01050">
    <property type="entry name" value="MannoseP_isomer"/>
    <property type="match status" value="1"/>
</dbReference>
<dbReference type="PANTHER" id="PTHR46390">
    <property type="entry name" value="MANNOSE-1-PHOSPHATE GUANYLYLTRANSFERASE"/>
    <property type="match status" value="1"/>
</dbReference>
<protein>
    <submittedName>
        <fullName evidence="3">Mannose-1-phosphate guanylyltransferase</fullName>
    </submittedName>
</protein>
<dbReference type="Gene3D" id="3.90.550.10">
    <property type="entry name" value="Spore Coat Polysaccharide Biosynthesis Protein SpsA, Chain A"/>
    <property type="match status" value="1"/>
</dbReference>
<evidence type="ECO:0000313" key="4">
    <source>
        <dbReference type="Proteomes" id="UP000076796"/>
    </source>
</evidence>
<gene>
    <name evidence="3" type="ORF">AWU65_04420</name>
</gene>
<dbReference type="AlphaFoldDB" id="A0A163GZ81"/>
<dbReference type="STRING" id="59843.A3958_04360"/>
<dbReference type="Gene3D" id="2.60.120.10">
    <property type="entry name" value="Jelly Rolls"/>
    <property type="match status" value="1"/>
</dbReference>
<evidence type="ECO:0000313" key="3">
    <source>
        <dbReference type="EMBL" id="KZS45227.1"/>
    </source>
</evidence>
<dbReference type="SUPFAM" id="SSF51182">
    <property type="entry name" value="RmlC-like cupins"/>
    <property type="match status" value="1"/>
</dbReference>
<dbReference type="CDD" id="cd02213">
    <property type="entry name" value="cupin_PMI_typeII_C"/>
    <property type="match status" value="1"/>
</dbReference>
<accession>A0A163GZ81</accession>
<feature type="domain" description="Nucleotidyl transferase" evidence="1">
    <location>
        <begin position="3"/>
        <end position="268"/>
    </location>
</feature>
<evidence type="ECO:0000259" key="1">
    <source>
        <dbReference type="Pfam" id="PF00483"/>
    </source>
</evidence>
<keyword evidence="4" id="KW-1185">Reference proteome</keyword>
<reference evidence="3" key="1">
    <citation type="journal article" date="2016" name="Genome Announc.">
        <title>Draft genomes of two strains of Paenibacillus glucanolyticus with capability to degrade lignocellulose.</title>
        <authorList>
            <person name="Mathews S.L."/>
            <person name="Pawlak J."/>
            <person name="Grunden A.M."/>
        </authorList>
    </citation>
    <scope>NUCLEOTIDE SEQUENCE [LARGE SCALE GENOMIC DNA]</scope>
    <source>
        <strain evidence="3">SLM1</strain>
    </source>
</reference>
<sequence length="454" mass="51458">MKIILLSGGSGKRLWPLSNELRSKQFLKVLPGDKGQSESMVQRVWKQLQKTNLADSSFIAAGISQIEIIRNQLPGRVPIIVEPQRRDTFPAIALAAVYLYSIANVDLKETITVLPVDPFVEEPFFQTLSSLDRVLADSGADIALMGVKPTYPSEKYGYILPERAKAGPVAFHKVKSFKEKPSEEQALEYMEQSAYWNCGVFSFKLDYLIQLLIDKGLPIQYEEMSKQYSRLSKISFDYEVIEQAQRVVVVPYEGSWKDLGTWNTLTEEIPSPINGKGMISDDCQNTHLINELDIPVAVLGLSNVVVATGADGILVTEKSSSPRLKEFISHIEQRPMYEERRWGWYRVLDLQKHKNGQEVLTKRIRIDAGKNSSYHYHLHREEYWTITSGTGEVCIQDKVQPVKAGDVLKIPAGTLHGIRALEDLEFIEVQSGTEVSEEDTIRLTFQWEEMTQFV</sequence>
<dbReference type="SUPFAM" id="SSF53448">
    <property type="entry name" value="Nucleotide-diphospho-sugar transferases"/>
    <property type="match status" value="1"/>
</dbReference>
<dbReference type="KEGG" id="pglu:A3958_04360"/>
<dbReference type="GO" id="GO:0009298">
    <property type="term" value="P:GDP-mannose biosynthetic process"/>
    <property type="evidence" value="ECO:0007669"/>
    <property type="project" value="TreeGrafter"/>
</dbReference>
<dbReference type="InterPro" id="IPR051161">
    <property type="entry name" value="Mannose-6P_isomerase_type2"/>
</dbReference>
<dbReference type="OrthoDB" id="9806359at2"/>
<dbReference type="GO" id="GO:0005976">
    <property type="term" value="P:polysaccharide metabolic process"/>
    <property type="evidence" value="ECO:0007669"/>
    <property type="project" value="InterPro"/>
</dbReference>
<dbReference type="GeneID" id="97553535"/>
<keyword evidence="3" id="KW-0548">Nucleotidyltransferase</keyword>
<dbReference type="RefSeq" id="WP_006212481.1">
    <property type="nucleotide sequence ID" value="NZ_CBCSBX010000002.1"/>
</dbReference>
<dbReference type="GO" id="GO:0004475">
    <property type="term" value="F:mannose-1-phosphate guanylyltransferase (GTP) activity"/>
    <property type="evidence" value="ECO:0007669"/>
    <property type="project" value="TreeGrafter"/>
</dbReference>
<organism evidence="3 4">
    <name type="scientific">Paenibacillus glucanolyticus</name>
    <dbReference type="NCBI Taxonomy" id="59843"/>
    <lineage>
        <taxon>Bacteria</taxon>
        <taxon>Bacillati</taxon>
        <taxon>Bacillota</taxon>
        <taxon>Bacilli</taxon>
        <taxon>Bacillales</taxon>
        <taxon>Paenibacillaceae</taxon>
        <taxon>Paenibacillus</taxon>
    </lineage>
</organism>
<dbReference type="InterPro" id="IPR029044">
    <property type="entry name" value="Nucleotide-diphossugar_trans"/>
</dbReference>
<name>A0A163GZ81_9BACL</name>
<comment type="caution">
    <text evidence="3">The sequence shown here is derived from an EMBL/GenBank/DDBJ whole genome shotgun (WGS) entry which is preliminary data.</text>
</comment>
<evidence type="ECO:0000259" key="2">
    <source>
        <dbReference type="Pfam" id="PF01050"/>
    </source>
</evidence>
<dbReference type="PANTHER" id="PTHR46390:SF1">
    <property type="entry name" value="MANNOSE-1-PHOSPHATE GUANYLYLTRANSFERASE"/>
    <property type="match status" value="1"/>
</dbReference>
<dbReference type="InterPro" id="IPR011051">
    <property type="entry name" value="RmlC_Cupin_sf"/>
</dbReference>
<dbReference type="InterPro" id="IPR001538">
    <property type="entry name" value="Man6P_isomerase-2_C"/>
</dbReference>
<proteinExistence type="predicted"/>
<feature type="domain" description="Mannose-6-phosphate isomerase type II C-terminal" evidence="2">
    <location>
        <begin position="340"/>
        <end position="443"/>
    </location>
</feature>
<keyword evidence="3" id="KW-0808">Transferase</keyword>